<protein>
    <submittedName>
        <fullName evidence="2">Uncharacterized protein</fullName>
    </submittedName>
</protein>
<sequence length="180" mass="20079">MEEPDSSNSRITPDGHYFLWKGRQLWRCTNPNLSKEDKKALTSELMAARRAVYKAGKAGKGKGAEQKALLAAARARVQKAKEGLGERGPVWWDEEKEGRAVDRMHPKNTQYKEWAENLDAYKEEGTAKKRKGSQADEEFVPAPTRVTRSGSKRQRTGNEPEPSGNEPGPSTRVKAEGDGR</sequence>
<organism evidence="2 3">
    <name type="scientific">Tilletia walkeri</name>
    <dbReference type="NCBI Taxonomy" id="117179"/>
    <lineage>
        <taxon>Eukaryota</taxon>
        <taxon>Fungi</taxon>
        <taxon>Dikarya</taxon>
        <taxon>Basidiomycota</taxon>
        <taxon>Ustilaginomycotina</taxon>
        <taxon>Exobasidiomycetes</taxon>
        <taxon>Tilletiales</taxon>
        <taxon>Tilletiaceae</taxon>
        <taxon>Tilletia</taxon>
    </lineage>
</organism>
<accession>A0A8X7N4R1</accession>
<keyword evidence="3" id="KW-1185">Reference proteome</keyword>
<name>A0A8X7N4R1_9BASI</name>
<gene>
    <name evidence="2" type="ORF">A4X09_0g6587</name>
</gene>
<evidence type="ECO:0000313" key="2">
    <source>
        <dbReference type="EMBL" id="KAE8265606.1"/>
    </source>
</evidence>
<dbReference type="EMBL" id="LWDG02000439">
    <property type="protein sequence ID" value="KAE8265606.1"/>
    <property type="molecule type" value="Genomic_DNA"/>
</dbReference>
<reference evidence="2" key="1">
    <citation type="submission" date="2016-04" db="EMBL/GenBank/DDBJ databases">
        <authorList>
            <person name="Nguyen H.D."/>
            <person name="Samba Siva P."/>
            <person name="Cullis J."/>
            <person name="Levesque C.A."/>
            <person name="Hambleton S."/>
        </authorList>
    </citation>
    <scope>NUCLEOTIDE SEQUENCE</scope>
    <source>
        <strain evidence="2">DAOMC 236422</strain>
    </source>
</reference>
<feature type="compositionally biased region" description="Low complexity" evidence="1">
    <location>
        <begin position="157"/>
        <end position="170"/>
    </location>
</feature>
<dbReference type="Proteomes" id="UP000078113">
    <property type="component" value="Unassembled WGS sequence"/>
</dbReference>
<feature type="region of interest" description="Disordered" evidence="1">
    <location>
        <begin position="122"/>
        <end position="180"/>
    </location>
</feature>
<comment type="caution">
    <text evidence="2">The sequence shown here is derived from an EMBL/GenBank/DDBJ whole genome shotgun (WGS) entry which is preliminary data.</text>
</comment>
<dbReference type="AlphaFoldDB" id="A0A8X7N4R1"/>
<proteinExistence type="predicted"/>
<reference evidence="2" key="2">
    <citation type="journal article" date="2019" name="IMA Fungus">
        <title>Genome sequencing and comparison of five Tilletia species to identify candidate genes for the detection of regulated species infecting wheat.</title>
        <authorList>
            <person name="Nguyen H.D.T."/>
            <person name="Sultana T."/>
            <person name="Kesanakurti P."/>
            <person name="Hambleton S."/>
        </authorList>
    </citation>
    <scope>NUCLEOTIDE SEQUENCE</scope>
    <source>
        <strain evidence="2">DAOMC 236422</strain>
    </source>
</reference>
<evidence type="ECO:0000313" key="3">
    <source>
        <dbReference type="Proteomes" id="UP000078113"/>
    </source>
</evidence>
<evidence type="ECO:0000256" key="1">
    <source>
        <dbReference type="SAM" id="MobiDB-lite"/>
    </source>
</evidence>